<evidence type="ECO:0000259" key="6">
    <source>
        <dbReference type="Pfam" id="PF25989"/>
    </source>
</evidence>
<evidence type="ECO:0000313" key="8">
    <source>
        <dbReference type="Proteomes" id="UP000217785"/>
    </source>
</evidence>
<proteinExistence type="inferred from homology"/>
<evidence type="ECO:0000259" key="4">
    <source>
        <dbReference type="Pfam" id="PF25954"/>
    </source>
</evidence>
<dbReference type="Gene3D" id="2.40.30.170">
    <property type="match status" value="1"/>
</dbReference>
<dbReference type="GO" id="GO:0015562">
    <property type="term" value="F:efflux transmembrane transporter activity"/>
    <property type="evidence" value="ECO:0007669"/>
    <property type="project" value="TreeGrafter"/>
</dbReference>
<dbReference type="InterPro" id="IPR058792">
    <property type="entry name" value="Beta-barrel_RND_2"/>
</dbReference>
<dbReference type="GO" id="GO:1990281">
    <property type="term" value="C:efflux pump complex"/>
    <property type="evidence" value="ECO:0007669"/>
    <property type="project" value="TreeGrafter"/>
</dbReference>
<keyword evidence="3" id="KW-0732">Signal</keyword>
<feature type="domain" description="CzcB-like barrel-sandwich hybrid" evidence="5">
    <location>
        <begin position="71"/>
        <end position="227"/>
    </location>
</feature>
<dbReference type="Gene3D" id="1.10.287.470">
    <property type="entry name" value="Helix hairpin bin"/>
    <property type="match status" value="1"/>
</dbReference>
<dbReference type="Gene3D" id="2.40.50.100">
    <property type="match status" value="1"/>
</dbReference>
<dbReference type="InterPro" id="IPR006143">
    <property type="entry name" value="RND_pump_MFP"/>
</dbReference>
<gene>
    <name evidence="7" type="ORF">EFBL_3729</name>
</gene>
<feature type="signal peptide" evidence="3">
    <location>
        <begin position="1"/>
        <end position="20"/>
    </location>
</feature>
<dbReference type="AlphaFoldDB" id="A0A292YQ21"/>
<dbReference type="NCBIfam" id="TIGR01730">
    <property type="entry name" value="RND_mfp"/>
    <property type="match status" value="1"/>
</dbReference>
<reference evidence="8" key="1">
    <citation type="submission" date="2017-07" db="EMBL/GenBank/DDBJ databases">
        <title>Draft genome sequence of Effusibacillus lacus strain skLN1.</title>
        <authorList>
            <person name="Watanabe M."/>
            <person name="Kojima H."/>
            <person name="Fukui M."/>
        </authorList>
    </citation>
    <scope>NUCLEOTIDE SEQUENCE [LARGE SCALE GENOMIC DNA]</scope>
    <source>
        <strain evidence="8">skLN1</strain>
    </source>
</reference>
<evidence type="ECO:0000313" key="7">
    <source>
        <dbReference type="EMBL" id="GAX92038.1"/>
    </source>
</evidence>
<dbReference type="RefSeq" id="WP_165912604.1">
    <property type="nucleotide sequence ID" value="NZ_BDUF01000121.1"/>
</dbReference>
<dbReference type="SUPFAM" id="SSF111369">
    <property type="entry name" value="HlyD-like secretion proteins"/>
    <property type="match status" value="1"/>
</dbReference>
<comment type="caution">
    <text evidence="7">The sequence shown here is derived from an EMBL/GenBank/DDBJ whole genome shotgun (WGS) entry which is preliminary data.</text>
</comment>
<dbReference type="Pfam" id="PF25954">
    <property type="entry name" value="Beta-barrel_RND_2"/>
    <property type="match status" value="1"/>
</dbReference>
<feature type="domain" description="CusB-like beta-barrel" evidence="4">
    <location>
        <begin position="235"/>
        <end position="302"/>
    </location>
</feature>
<accession>A0A292YQ21</accession>
<dbReference type="Pfam" id="PF25989">
    <property type="entry name" value="YknX_C"/>
    <property type="match status" value="1"/>
</dbReference>
<evidence type="ECO:0000256" key="1">
    <source>
        <dbReference type="ARBA" id="ARBA00009477"/>
    </source>
</evidence>
<dbReference type="InterPro" id="IPR058637">
    <property type="entry name" value="YknX-like_C"/>
</dbReference>
<evidence type="ECO:0000259" key="5">
    <source>
        <dbReference type="Pfam" id="PF25973"/>
    </source>
</evidence>
<keyword evidence="2" id="KW-0175">Coiled coil</keyword>
<dbReference type="InterPro" id="IPR058647">
    <property type="entry name" value="BSH_CzcB-like"/>
</dbReference>
<feature type="domain" description="YknX-like C-terminal permuted SH3-like" evidence="6">
    <location>
        <begin position="314"/>
        <end position="379"/>
    </location>
</feature>
<evidence type="ECO:0000256" key="3">
    <source>
        <dbReference type="SAM" id="SignalP"/>
    </source>
</evidence>
<dbReference type="Proteomes" id="UP000217785">
    <property type="component" value="Unassembled WGS sequence"/>
</dbReference>
<organism evidence="7 8">
    <name type="scientific">Effusibacillus lacus</name>
    <dbReference type="NCBI Taxonomy" id="1348429"/>
    <lineage>
        <taxon>Bacteria</taxon>
        <taxon>Bacillati</taxon>
        <taxon>Bacillota</taxon>
        <taxon>Bacilli</taxon>
        <taxon>Bacillales</taxon>
        <taxon>Alicyclobacillaceae</taxon>
        <taxon>Effusibacillus</taxon>
    </lineage>
</organism>
<evidence type="ECO:0000256" key="2">
    <source>
        <dbReference type="SAM" id="Coils"/>
    </source>
</evidence>
<dbReference type="PROSITE" id="PS51257">
    <property type="entry name" value="PROKAR_LIPOPROTEIN"/>
    <property type="match status" value="1"/>
</dbReference>
<dbReference type="PANTHER" id="PTHR30469">
    <property type="entry name" value="MULTIDRUG RESISTANCE PROTEIN MDTA"/>
    <property type="match status" value="1"/>
</dbReference>
<sequence length="381" mass="40586">MNRKLVVIGMVSALSLSVLAGCSGTNDKEAMATVDPGANAVTVKVEDVKEGEVNEPIRLLAEVSANTSLGILPKVGGTLQEIFVKKGDAVKKGQVLARLDQKDYVLGVKAAEAQLGVARANLQSLNGDETAKRSLEIAQANYDRVKALYNSKAVSQSQLEQAEAQLLQAQSQFALAQANVRQAEVGLEKASSSLDDTNIRATVDGIITAVHFEVGESVSPQSPVFNLINIDPVLVKLNVAETHLSKFKQGMEVEVQTQTGPYKGKVTFISLEADAQSKMYPVEIEIPNGEGKLLPGMKADVFAKDAESKKGLLVSTDAIVEQDGKKFVYVIEGDKAVKREVTVAEGNTTKVIVQQGLNAGDKVVVKGQSNLKDGSTIKVEQ</sequence>
<keyword evidence="8" id="KW-1185">Reference proteome</keyword>
<feature type="chain" id="PRO_5039236382" evidence="3">
    <location>
        <begin position="21"/>
        <end position="381"/>
    </location>
</feature>
<dbReference type="Pfam" id="PF25973">
    <property type="entry name" value="BSH_CzcB"/>
    <property type="match status" value="1"/>
</dbReference>
<feature type="coiled-coil region" evidence="2">
    <location>
        <begin position="108"/>
        <end position="179"/>
    </location>
</feature>
<protein>
    <submittedName>
        <fullName evidence="7">Uncharacterized protein</fullName>
    </submittedName>
</protein>
<dbReference type="Gene3D" id="2.40.420.20">
    <property type="match status" value="1"/>
</dbReference>
<name>A0A292YQ21_9BACL</name>
<dbReference type="EMBL" id="BDUF01000121">
    <property type="protein sequence ID" value="GAX92038.1"/>
    <property type="molecule type" value="Genomic_DNA"/>
</dbReference>
<comment type="similarity">
    <text evidence="1">Belongs to the membrane fusion protein (MFP) (TC 8.A.1) family.</text>
</comment>